<dbReference type="AlphaFoldDB" id="A0A9X4SH89"/>
<evidence type="ECO:0000313" key="1">
    <source>
        <dbReference type="EMBL" id="MDG5977761.1"/>
    </source>
</evidence>
<dbReference type="Proteomes" id="UP001152876">
    <property type="component" value="Unassembled WGS sequence"/>
</dbReference>
<dbReference type="EMBL" id="AOGK01000025">
    <property type="protein sequence ID" value="MDG5977761.1"/>
    <property type="molecule type" value="Genomic_DNA"/>
</dbReference>
<name>A0A9X4SH89_9BURK</name>
<dbReference type="OrthoDB" id="5999748at2"/>
<comment type="caution">
    <text evidence="1">The sequence shown here is derived from an EMBL/GenBank/DDBJ whole genome shotgun (WGS) entry which is preliminary data.</text>
</comment>
<keyword evidence="2" id="KW-1185">Reference proteome</keyword>
<reference evidence="1" key="1">
    <citation type="submission" date="2013-01" db="EMBL/GenBank/DDBJ databases">
        <title>Genome draft of Hydrogenophaga taeniospiralis 2K1.</title>
        <authorList>
            <person name="Gomila M."/>
            <person name="Lalucat J."/>
        </authorList>
    </citation>
    <scope>NUCLEOTIDE SEQUENCE</scope>
    <source>
        <strain evidence="1">CCUG 15921</strain>
    </source>
</reference>
<sequence>MKTYKNHPPVPKVLQDALKDYPELIAGLREALTKTGLTLFMSKTLRYDQFEIAIALLEGRLDTYWSDAAEEVKAAEATGDAALIAKAKEKEMLMIRCRRGRLRDSLDELERFFA</sequence>
<dbReference type="RefSeq" id="WP_068174773.1">
    <property type="nucleotide sequence ID" value="NZ_AOGK01000025.1"/>
</dbReference>
<proteinExistence type="predicted"/>
<protein>
    <submittedName>
        <fullName evidence="1">Uncharacterized protein</fullName>
    </submittedName>
</protein>
<organism evidence="1 2">
    <name type="scientific">Hydrogenophaga taeniospiralis CCUG 15921</name>
    <dbReference type="NCBI Taxonomy" id="1281780"/>
    <lineage>
        <taxon>Bacteria</taxon>
        <taxon>Pseudomonadati</taxon>
        <taxon>Pseudomonadota</taxon>
        <taxon>Betaproteobacteria</taxon>
        <taxon>Burkholderiales</taxon>
        <taxon>Comamonadaceae</taxon>
        <taxon>Hydrogenophaga</taxon>
    </lineage>
</organism>
<gene>
    <name evidence="1" type="ORF">H010_21086</name>
</gene>
<evidence type="ECO:0000313" key="2">
    <source>
        <dbReference type="Proteomes" id="UP001152876"/>
    </source>
</evidence>
<accession>A0A9X4SH89</accession>